<feature type="domain" description="Peptidase M28" evidence="2">
    <location>
        <begin position="132"/>
        <end position="337"/>
    </location>
</feature>
<dbReference type="Proteomes" id="UP001139031">
    <property type="component" value="Unassembled WGS sequence"/>
</dbReference>
<dbReference type="PANTHER" id="PTHR12147:SF26">
    <property type="entry name" value="PEPTIDASE M28 DOMAIN-CONTAINING PROTEIN"/>
    <property type="match status" value="1"/>
</dbReference>
<dbReference type="InterPro" id="IPR007484">
    <property type="entry name" value="Peptidase_M28"/>
</dbReference>
<feature type="compositionally biased region" description="Low complexity" evidence="1">
    <location>
        <begin position="30"/>
        <end position="68"/>
    </location>
</feature>
<dbReference type="Gene3D" id="3.40.630.10">
    <property type="entry name" value="Zn peptidases"/>
    <property type="match status" value="1"/>
</dbReference>
<dbReference type="SUPFAM" id="SSF53187">
    <property type="entry name" value="Zn-dependent exopeptidases"/>
    <property type="match status" value="1"/>
</dbReference>
<organism evidence="3 4">
    <name type="scientific">Nannocystis pusilla</name>
    <dbReference type="NCBI Taxonomy" id="889268"/>
    <lineage>
        <taxon>Bacteria</taxon>
        <taxon>Pseudomonadati</taxon>
        <taxon>Myxococcota</taxon>
        <taxon>Polyangia</taxon>
        <taxon>Nannocystales</taxon>
        <taxon>Nannocystaceae</taxon>
        <taxon>Nannocystis</taxon>
    </lineage>
</organism>
<dbReference type="Pfam" id="PF04389">
    <property type="entry name" value="Peptidase_M28"/>
    <property type="match status" value="1"/>
</dbReference>
<proteinExistence type="predicted"/>
<dbReference type="InterPro" id="IPR045175">
    <property type="entry name" value="M28_fam"/>
</dbReference>
<evidence type="ECO:0000313" key="3">
    <source>
        <dbReference type="EMBL" id="MBZ5709225.1"/>
    </source>
</evidence>
<gene>
    <name evidence="3" type="ORF">K7C98_08125</name>
</gene>
<dbReference type="PANTHER" id="PTHR12147">
    <property type="entry name" value="METALLOPEPTIDASE M28 FAMILY MEMBER"/>
    <property type="match status" value="1"/>
</dbReference>
<feature type="region of interest" description="Disordered" evidence="1">
    <location>
        <begin position="24"/>
        <end position="73"/>
    </location>
</feature>
<dbReference type="PROSITE" id="PS51257">
    <property type="entry name" value="PROKAR_LIPOPROTEIN"/>
    <property type="match status" value="1"/>
</dbReference>
<evidence type="ECO:0000259" key="2">
    <source>
        <dbReference type="Pfam" id="PF04389"/>
    </source>
</evidence>
<dbReference type="RefSeq" id="WP_224191003.1">
    <property type="nucleotide sequence ID" value="NZ_JAIRAU010000005.1"/>
</dbReference>
<evidence type="ECO:0000256" key="1">
    <source>
        <dbReference type="SAM" id="MobiDB-lite"/>
    </source>
</evidence>
<keyword evidence="4" id="KW-1185">Reference proteome</keyword>
<reference evidence="3" key="1">
    <citation type="submission" date="2021-08" db="EMBL/GenBank/DDBJ databases">
        <authorList>
            <person name="Stevens D.C."/>
        </authorList>
    </citation>
    <scope>NUCLEOTIDE SEQUENCE</scope>
    <source>
        <strain evidence="3">DSM 53165</strain>
    </source>
</reference>
<comment type="caution">
    <text evidence="3">The sequence shown here is derived from an EMBL/GenBank/DDBJ whole genome shotgun (WGS) entry which is preliminary data.</text>
</comment>
<name>A0ABS7TLY7_9BACT</name>
<evidence type="ECO:0000313" key="4">
    <source>
        <dbReference type="Proteomes" id="UP001139031"/>
    </source>
</evidence>
<protein>
    <submittedName>
        <fullName evidence="3">M20/M25/M40 family metallo-hydrolase</fullName>
    </submittedName>
</protein>
<dbReference type="EMBL" id="JAIRAU010000005">
    <property type="protein sequence ID" value="MBZ5709225.1"/>
    <property type="molecule type" value="Genomic_DNA"/>
</dbReference>
<sequence length="370" mass="38817">MTNDLRRICGLLLLGGLACGQPGGSDTLSASTTAEMTTTTGGSTAAPTTTGDATTEPTTGEPTTGEPDPCAESPQALADCVDPQAYADDLQFIADIRTPGTPHWQAVQDLCADRLAELGYEVVLMDYGTGVNVVGRRLGTTNPEQIVVVAAHYDHITDCRGADDNASGVAATLEIARLLAKVEFERTVHVACWDEEEDGLIGAEAYVAAATAAGDDIVINFNFDMIGFTSDAPNSQTVPAGFELVFSETYAQLEANMFRGDFIALVTSASAHDHAVALAAASDRISLPQAIIELPGGQENSELFADLRRSDHAAFWAAGFPAVFLTDTGEFRNLDYHCMAGPDEVADLDLEFAAGVTRATTEASALALGM</sequence>
<accession>A0ABS7TLY7</accession>